<dbReference type="GO" id="GO:0005737">
    <property type="term" value="C:cytoplasm"/>
    <property type="evidence" value="ECO:0007669"/>
    <property type="project" value="TreeGrafter"/>
</dbReference>
<name>A0A413XCN9_9FIRM</name>
<dbReference type="EC" id="3.1.3.15" evidence="3 8"/>
<accession>A0A413XCN9</accession>
<sequence length="261" mass="29588">MKKVNYHTHTRLCRHAGGAAEDYAAAAWQNSLDVLGFSDHAPFPDGRFGLRMQYDELEPYIRDLNRLKTEYQGRVSICSGLEIEYCPDSLEYYESLLKPGRLDYLLLGQHFYTAAGALPVNIYELEEKGGTAAYIDYALSIREGLATGFFKVLAHPDVIFINDLAWDENCSLACEIIVEAAQVSGAVLELNANGIRRGMREYCDGVRYPYPHKRFWDRVSGTRIPVIVSSDCHNPDVLWDSCMEEGYRLGREWGLLLTDEI</sequence>
<dbReference type="PANTHER" id="PTHR21039:SF0">
    <property type="entry name" value="HISTIDINOL-PHOSPHATASE"/>
    <property type="match status" value="1"/>
</dbReference>
<dbReference type="Pfam" id="PF02811">
    <property type="entry name" value="PHP"/>
    <property type="match status" value="1"/>
</dbReference>
<dbReference type="NCBIfam" id="TIGR01856">
    <property type="entry name" value="hisJ_fam"/>
    <property type="match status" value="1"/>
</dbReference>
<evidence type="ECO:0000256" key="3">
    <source>
        <dbReference type="ARBA" id="ARBA00013085"/>
    </source>
</evidence>
<keyword evidence="5 8" id="KW-0378">Hydrolase</keyword>
<dbReference type="RefSeq" id="WP_006776256.1">
    <property type="nucleotide sequence ID" value="NZ_BQNJ01000002.1"/>
</dbReference>
<dbReference type="Gene3D" id="3.20.20.140">
    <property type="entry name" value="Metal-dependent hydrolases"/>
    <property type="match status" value="1"/>
</dbReference>
<dbReference type="InterPro" id="IPR010140">
    <property type="entry name" value="Histidinol_P_phosphatase_HisJ"/>
</dbReference>
<evidence type="ECO:0000256" key="2">
    <source>
        <dbReference type="ARBA" id="ARBA00009152"/>
    </source>
</evidence>
<evidence type="ECO:0000313" key="9">
    <source>
        <dbReference type="EMBL" id="GKH04191.1"/>
    </source>
</evidence>
<dbReference type="Proteomes" id="UP001055091">
    <property type="component" value="Unassembled WGS sequence"/>
</dbReference>
<evidence type="ECO:0000256" key="8">
    <source>
        <dbReference type="RuleBase" id="RU366003"/>
    </source>
</evidence>
<reference evidence="9" key="1">
    <citation type="submission" date="2022-01" db="EMBL/GenBank/DDBJ databases">
        <title>Novel bile acid biosynthetic pathways are enriched in the microbiome of centenarians.</title>
        <authorList>
            <person name="Sato Y."/>
            <person name="Atarashi K."/>
            <person name="Plichta R.D."/>
            <person name="Arai Y."/>
            <person name="Sasajima S."/>
            <person name="Kearney M.S."/>
            <person name="Suda W."/>
            <person name="Takeshita K."/>
            <person name="Sasaki T."/>
            <person name="Okamoto S."/>
            <person name="Skelly N.A."/>
            <person name="Okamura Y."/>
            <person name="Vlamakis H."/>
            <person name="Li Y."/>
            <person name="Tanoue T."/>
            <person name="Takei H."/>
            <person name="Nittono H."/>
            <person name="Narushima S."/>
            <person name="Irie J."/>
            <person name="Itoh H."/>
            <person name="Moriya K."/>
            <person name="Sugiura Y."/>
            <person name="Suematsu M."/>
            <person name="Moritoki N."/>
            <person name="Shibata S."/>
            <person name="Littman R.D."/>
            <person name="Fischbach A.M."/>
            <person name="Uwamino Y."/>
            <person name="Inoue T."/>
            <person name="Honda A."/>
            <person name="Hattori M."/>
            <person name="Murai T."/>
            <person name="Xavier J.R."/>
            <person name="Hirose N."/>
            <person name="Honda K."/>
        </authorList>
    </citation>
    <scope>NUCLEOTIDE SEQUENCE</scope>
    <source>
        <strain evidence="9">CE91-St55</strain>
    </source>
</reference>
<dbReference type="PANTHER" id="PTHR21039">
    <property type="entry name" value="HISTIDINOL PHOSPHATASE-RELATED"/>
    <property type="match status" value="1"/>
</dbReference>
<comment type="pathway">
    <text evidence="1 8">Amino-acid biosynthesis; L-histidine biosynthesis; L-histidine from 5-phospho-alpha-D-ribose 1-diphosphate: step 8/9.</text>
</comment>
<dbReference type="GO" id="GO:0000105">
    <property type="term" value="P:L-histidine biosynthetic process"/>
    <property type="evidence" value="ECO:0007669"/>
    <property type="project" value="UniProtKB-UniRule"/>
</dbReference>
<dbReference type="InterPro" id="IPR004013">
    <property type="entry name" value="PHP_dom"/>
</dbReference>
<proteinExistence type="inferred from homology"/>
<comment type="catalytic activity">
    <reaction evidence="7 8">
        <text>L-histidinol phosphate + H2O = L-histidinol + phosphate</text>
        <dbReference type="Rhea" id="RHEA:14465"/>
        <dbReference type="ChEBI" id="CHEBI:15377"/>
        <dbReference type="ChEBI" id="CHEBI:43474"/>
        <dbReference type="ChEBI" id="CHEBI:57699"/>
        <dbReference type="ChEBI" id="CHEBI:57980"/>
        <dbReference type="EC" id="3.1.3.15"/>
    </reaction>
</comment>
<evidence type="ECO:0000256" key="6">
    <source>
        <dbReference type="ARBA" id="ARBA00023102"/>
    </source>
</evidence>
<gene>
    <name evidence="9" type="ORF">CE91St55_61720</name>
</gene>
<evidence type="ECO:0000256" key="4">
    <source>
        <dbReference type="ARBA" id="ARBA00022605"/>
    </source>
</evidence>
<comment type="caution">
    <text evidence="9">The sequence shown here is derived from an EMBL/GenBank/DDBJ whole genome shotgun (WGS) entry which is preliminary data.</text>
</comment>
<comment type="similarity">
    <text evidence="2 8">Belongs to the PHP hydrolase family. HisK subfamily.</text>
</comment>
<dbReference type="CDD" id="cd12110">
    <property type="entry name" value="PHP_HisPPase_Hisj_like"/>
    <property type="match status" value="1"/>
</dbReference>
<protein>
    <recommendedName>
        <fullName evidence="3 8">Histidinol-phosphatase</fullName>
        <shortName evidence="8">HolPase</shortName>
        <ecNumber evidence="3 8">3.1.3.15</ecNumber>
    </recommendedName>
</protein>
<dbReference type="SUPFAM" id="SSF89550">
    <property type="entry name" value="PHP domain-like"/>
    <property type="match status" value="1"/>
</dbReference>
<keyword evidence="4 8" id="KW-0028">Amino-acid biosynthesis</keyword>
<dbReference type="EMBL" id="BQNJ01000002">
    <property type="protein sequence ID" value="GKH04191.1"/>
    <property type="molecule type" value="Genomic_DNA"/>
</dbReference>
<dbReference type="GO" id="GO:0004401">
    <property type="term" value="F:histidinol-phosphatase activity"/>
    <property type="evidence" value="ECO:0007669"/>
    <property type="project" value="UniProtKB-UniRule"/>
</dbReference>
<evidence type="ECO:0000313" key="10">
    <source>
        <dbReference type="Proteomes" id="UP001055091"/>
    </source>
</evidence>
<dbReference type="InterPro" id="IPR016195">
    <property type="entry name" value="Pol/histidinol_Pase-like"/>
</dbReference>
<dbReference type="AlphaFoldDB" id="A0A413XCN9"/>
<evidence type="ECO:0000256" key="5">
    <source>
        <dbReference type="ARBA" id="ARBA00022801"/>
    </source>
</evidence>
<keyword evidence="6 8" id="KW-0368">Histidine biosynthesis</keyword>
<evidence type="ECO:0000256" key="7">
    <source>
        <dbReference type="ARBA" id="ARBA00049158"/>
    </source>
</evidence>
<dbReference type="GeneID" id="93150471"/>
<organism evidence="9 10">
    <name type="scientific">Hungatella hathewayi</name>
    <dbReference type="NCBI Taxonomy" id="154046"/>
    <lineage>
        <taxon>Bacteria</taxon>
        <taxon>Bacillati</taxon>
        <taxon>Bacillota</taxon>
        <taxon>Clostridia</taxon>
        <taxon>Lachnospirales</taxon>
        <taxon>Lachnospiraceae</taxon>
        <taxon>Hungatella</taxon>
    </lineage>
</organism>
<evidence type="ECO:0000256" key="1">
    <source>
        <dbReference type="ARBA" id="ARBA00004970"/>
    </source>
</evidence>